<dbReference type="CDD" id="cd00037">
    <property type="entry name" value="CLECT"/>
    <property type="match status" value="3"/>
</dbReference>
<dbReference type="PANTHER" id="PTHR22803">
    <property type="entry name" value="MANNOSE, PHOSPHOLIPASE, LECTIN RECEPTOR RELATED"/>
    <property type="match status" value="1"/>
</dbReference>
<protein>
    <recommendedName>
        <fullName evidence="1">C-type lectin domain-containing protein</fullName>
    </recommendedName>
</protein>
<organism evidence="2 3">
    <name type="scientific">Mugilogobius chulae</name>
    <name type="common">yellowstripe goby</name>
    <dbReference type="NCBI Taxonomy" id="88201"/>
    <lineage>
        <taxon>Eukaryota</taxon>
        <taxon>Metazoa</taxon>
        <taxon>Chordata</taxon>
        <taxon>Craniata</taxon>
        <taxon>Vertebrata</taxon>
        <taxon>Euteleostomi</taxon>
        <taxon>Actinopterygii</taxon>
        <taxon>Neopterygii</taxon>
        <taxon>Teleostei</taxon>
        <taxon>Neoteleostei</taxon>
        <taxon>Acanthomorphata</taxon>
        <taxon>Gobiaria</taxon>
        <taxon>Gobiiformes</taxon>
        <taxon>Gobioidei</taxon>
        <taxon>Gobiidae</taxon>
        <taxon>Gobionellinae</taxon>
        <taxon>Mugilogobius</taxon>
    </lineage>
</organism>
<dbReference type="PROSITE" id="PS50041">
    <property type="entry name" value="C_TYPE_LECTIN_2"/>
    <property type="match status" value="2"/>
</dbReference>
<evidence type="ECO:0000313" key="2">
    <source>
        <dbReference type="EMBL" id="KAK7877262.1"/>
    </source>
</evidence>
<feature type="non-terminal residue" evidence="2">
    <location>
        <position position="1"/>
    </location>
</feature>
<accession>A0AAW0MJK3</accession>
<dbReference type="Pfam" id="PF00059">
    <property type="entry name" value="Lectin_C"/>
    <property type="match status" value="2"/>
</dbReference>
<dbReference type="InterPro" id="IPR001304">
    <property type="entry name" value="C-type_lectin-like"/>
</dbReference>
<feature type="domain" description="C-type lectin" evidence="1">
    <location>
        <begin position="40"/>
        <end position="149"/>
    </location>
</feature>
<evidence type="ECO:0000259" key="1">
    <source>
        <dbReference type="PROSITE" id="PS50041"/>
    </source>
</evidence>
<evidence type="ECO:0000313" key="3">
    <source>
        <dbReference type="Proteomes" id="UP001460270"/>
    </source>
</evidence>
<feature type="domain" description="C-type lectin" evidence="1">
    <location>
        <begin position="192"/>
        <end position="313"/>
    </location>
</feature>
<name>A0AAW0MJK3_9GOBI</name>
<dbReference type="SUPFAM" id="SSF56436">
    <property type="entry name" value="C-type lectin-like"/>
    <property type="match status" value="3"/>
</dbReference>
<dbReference type="InterPro" id="IPR016187">
    <property type="entry name" value="CTDL_fold"/>
</dbReference>
<dbReference type="Proteomes" id="UP001460270">
    <property type="component" value="Unassembled WGS sequence"/>
</dbReference>
<reference evidence="3" key="1">
    <citation type="submission" date="2024-04" db="EMBL/GenBank/DDBJ databases">
        <title>Salinicola lusitanus LLJ914,a marine bacterium isolated from the Okinawa Trough.</title>
        <authorList>
            <person name="Li J."/>
        </authorList>
    </citation>
    <scope>NUCLEOTIDE SEQUENCE [LARGE SCALE GENOMIC DNA]</scope>
</reference>
<comment type="caution">
    <text evidence="2">The sequence shown here is derived from an EMBL/GenBank/DDBJ whole genome shotgun (WGS) entry which is preliminary data.</text>
</comment>
<gene>
    <name evidence="2" type="ORF">WMY93_032016</name>
</gene>
<dbReference type="InterPro" id="IPR050111">
    <property type="entry name" value="C-type_lectin/snaclec_domain"/>
</dbReference>
<dbReference type="EMBL" id="JBBPFD010000706">
    <property type="protein sequence ID" value="KAK7877262.1"/>
    <property type="molecule type" value="Genomic_DNA"/>
</dbReference>
<dbReference type="InterPro" id="IPR016186">
    <property type="entry name" value="C-type_lectin-like/link_sf"/>
</dbReference>
<dbReference type="AlphaFoldDB" id="A0AAW0MJK3"/>
<dbReference type="Gene3D" id="3.10.100.10">
    <property type="entry name" value="Mannose-Binding Protein A, subunit A"/>
    <property type="match status" value="3"/>
</dbReference>
<sequence length="367" mass="42486">RVTGLRSCSCNICSLSQKRLTPVPSSDSWDEGCPEGWKRRGHHCYTVTSYEHTFEDAVSDYYCKGSLLTVEQAFVNSLLKEKGANGSLFYWIGLRDQEDTRGYRWIAQNNTEVPLTFTNWNKHQPRECWGCVAMSGGPALGHWEVKLCQNFKALSVCKRSVENYQDGPLPEDHKTAYASCPPGWDSQPGMLHCFKVFHDEKVLMKRSWMEADFFCQALGAKLASFQFYEEQLFVKQLLSTMFEETEGRWFWMGLNKRDPENPSSWQWSDNSPVVTSFIEDKNSESFGDCAVFSHVTNSFAPKPCDRKYEWICKMYKESEPWVFYRGAEYLLAKQPFSWDAVSLACQMMGSYLLSIHSREELHFVKER</sequence>
<dbReference type="SMART" id="SM00034">
    <property type="entry name" value="CLECT"/>
    <property type="match status" value="2"/>
</dbReference>
<proteinExistence type="predicted"/>
<keyword evidence="3" id="KW-1185">Reference proteome</keyword>